<reference evidence="1 2" key="1">
    <citation type="submission" date="2023-07" db="EMBL/GenBank/DDBJ databases">
        <title>Sorghum-associated microbial communities from plants grown in Nebraska, USA.</title>
        <authorList>
            <person name="Schachtman D."/>
        </authorList>
    </citation>
    <scope>NUCLEOTIDE SEQUENCE [LARGE SCALE GENOMIC DNA]</scope>
    <source>
        <strain evidence="1 2">DS1316</strain>
    </source>
</reference>
<gene>
    <name evidence="1" type="ORF">J2804_006286</name>
</gene>
<keyword evidence="1" id="KW-0238">DNA-binding</keyword>
<organism evidence="1 2">
    <name type="scientific">Paraburkholderia terricola</name>
    <dbReference type="NCBI Taxonomy" id="169427"/>
    <lineage>
        <taxon>Bacteria</taxon>
        <taxon>Pseudomonadati</taxon>
        <taxon>Pseudomonadota</taxon>
        <taxon>Betaproteobacteria</taxon>
        <taxon>Burkholderiales</taxon>
        <taxon>Burkholderiaceae</taxon>
        <taxon>Paraburkholderia</taxon>
    </lineage>
</organism>
<keyword evidence="2" id="KW-1185">Reference proteome</keyword>
<accession>A0ABU1M296</accession>
<evidence type="ECO:0000313" key="1">
    <source>
        <dbReference type="EMBL" id="MDR6412850.1"/>
    </source>
</evidence>
<dbReference type="GO" id="GO:0003677">
    <property type="term" value="F:DNA binding"/>
    <property type="evidence" value="ECO:0007669"/>
    <property type="project" value="UniProtKB-KW"/>
</dbReference>
<sequence length="57" mass="6763">MLVTEHRLVVRELPFETESLIYKLVWHERLHTHPAHQWFRSLVTSVCGIPQDTAEPK</sequence>
<dbReference type="SUPFAM" id="SSF53850">
    <property type="entry name" value="Periplasmic binding protein-like II"/>
    <property type="match status" value="1"/>
</dbReference>
<dbReference type="Gene3D" id="3.40.190.10">
    <property type="entry name" value="Periplasmic binding protein-like II"/>
    <property type="match status" value="2"/>
</dbReference>
<proteinExistence type="predicted"/>
<dbReference type="Proteomes" id="UP001264340">
    <property type="component" value="Unassembled WGS sequence"/>
</dbReference>
<comment type="caution">
    <text evidence="1">The sequence shown here is derived from an EMBL/GenBank/DDBJ whole genome shotgun (WGS) entry which is preliminary data.</text>
</comment>
<evidence type="ECO:0000313" key="2">
    <source>
        <dbReference type="Proteomes" id="UP001264340"/>
    </source>
</evidence>
<dbReference type="EMBL" id="JAVDRP010000025">
    <property type="protein sequence ID" value="MDR6412850.1"/>
    <property type="molecule type" value="Genomic_DNA"/>
</dbReference>
<name>A0ABU1M296_9BURK</name>
<protein>
    <submittedName>
        <fullName evidence="1">DNA-binding transcriptional LysR family regulator</fullName>
    </submittedName>
</protein>